<feature type="signal peptide" evidence="1">
    <location>
        <begin position="1"/>
        <end position="34"/>
    </location>
</feature>
<name>A0A147I1R1_9SPHN</name>
<dbReference type="Gene3D" id="3.20.20.80">
    <property type="entry name" value="Glycosidases"/>
    <property type="match status" value="1"/>
</dbReference>
<dbReference type="InterPro" id="IPR039514">
    <property type="entry name" value="6GAL-like"/>
</dbReference>
<feature type="domain" description="Endo-beta-1,6-galactanase-like" evidence="2">
    <location>
        <begin position="62"/>
        <end position="277"/>
    </location>
</feature>
<evidence type="ECO:0000313" key="3">
    <source>
        <dbReference type="EMBL" id="KTT71513.1"/>
    </source>
</evidence>
<sequence length="503" mass="55132">MAKASHRRQAGARRLAILLAMSLAVTGVSAQAQAQAPSPPPADHAVPITLRPAIDRPSTVFEGWGTALAWFAHVTGGWPEAERTRLADLFYGPDGLGWTIARYNIGGGNAADTPPYMKVGRAVPGFWRQPAGMTGKDWWRADDPAMWDWSQDANQRWWLDAITARVKQPIFEAFSNSPPWFMTVSGRVSGAEKGTDDNLRANQEQAFATYLVRVTDELQRRHHLTFRTLSPVNEPNTNYWFVANTQEGAHWSPARQAQMIDATAAELKAKGLSTVVSAPDETASHLFVEDWAAYPSATRAAIGQLNVHSYGTVHQTAVRDIARASGIRLWMSENDTPLSGDPEDLTGMATPLAFAEHIVGDLKRLEPAAWVFWQAVEDLSTRKGEKGSNWGIVKADLMGAADQPHAIHVTGKYWAMAQFSRYIRPGDRLVPVDDMDTVGALSPDGRRLVLVHVNPGLSPRPLTVTVPGRWQRRMIVTDAGHKATEVAGNLAPPQSVVTLVLTR</sequence>
<dbReference type="AlphaFoldDB" id="A0A147I1R1"/>
<dbReference type="PANTHER" id="PTHR42767">
    <property type="entry name" value="ENDO-BETA-1,6-GALACTANASE"/>
    <property type="match status" value="1"/>
</dbReference>
<dbReference type="PATRIC" id="fig|33051.3.peg.2168"/>
<reference evidence="3 4" key="1">
    <citation type="journal article" date="2016" name="Front. Microbiol.">
        <title>Genomic Resource of Rice Seed Associated Bacteria.</title>
        <authorList>
            <person name="Midha S."/>
            <person name="Bansal K."/>
            <person name="Sharma S."/>
            <person name="Kumar N."/>
            <person name="Patil P.P."/>
            <person name="Chaudhry V."/>
            <person name="Patil P.B."/>
        </authorList>
    </citation>
    <scope>NUCLEOTIDE SEQUENCE [LARGE SCALE GENOMIC DNA]</scope>
    <source>
        <strain evidence="3 4">NS319</strain>
    </source>
</reference>
<dbReference type="SUPFAM" id="SSF51445">
    <property type="entry name" value="(Trans)glycosidases"/>
    <property type="match status" value="1"/>
</dbReference>
<dbReference type="PANTHER" id="PTHR42767:SF1">
    <property type="entry name" value="ENDO-BETA-1,6-GALACTANASE-LIKE DOMAIN-CONTAINING PROTEIN"/>
    <property type="match status" value="1"/>
</dbReference>
<gene>
    <name evidence="3" type="ORF">NS319_05870</name>
</gene>
<dbReference type="Proteomes" id="UP000072867">
    <property type="component" value="Unassembled WGS sequence"/>
</dbReference>
<evidence type="ECO:0000313" key="4">
    <source>
        <dbReference type="Proteomes" id="UP000072867"/>
    </source>
</evidence>
<evidence type="ECO:0000259" key="2">
    <source>
        <dbReference type="Pfam" id="PF14587"/>
    </source>
</evidence>
<comment type="caution">
    <text evidence="3">The sequence shown here is derived from an EMBL/GenBank/DDBJ whole genome shotgun (WGS) entry which is preliminary data.</text>
</comment>
<dbReference type="STRING" id="33051.SB4_09380"/>
<keyword evidence="1" id="KW-0732">Signal</keyword>
<feature type="chain" id="PRO_5007548239" evidence="1">
    <location>
        <begin position="35"/>
        <end position="503"/>
    </location>
</feature>
<keyword evidence="3" id="KW-0378">Hydrolase</keyword>
<dbReference type="Pfam" id="PF14587">
    <property type="entry name" value="Glyco_hydr_30_2"/>
    <property type="match status" value="1"/>
</dbReference>
<accession>A0A147I1R1</accession>
<evidence type="ECO:0000256" key="1">
    <source>
        <dbReference type="SAM" id="SignalP"/>
    </source>
</evidence>
<dbReference type="InterPro" id="IPR039743">
    <property type="entry name" value="6GAL/EXGAL"/>
</dbReference>
<dbReference type="InterPro" id="IPR017853">
    <property type="entry name" value="GH"/>
</dbReference>
<dbReference type="EMBL" id="LDTD01000038">
    <property type="protein sequence ID" value="KTT71513.1"/>
    <property type="molecule type" value="Genomic_DNA"/>
</dbReference>
<proteinExistence type="predicted"/>
<dbReference type="RefSeq" id="WP_058732819.1">
    <property type="nucleotide sequence ID" value="NZ_LDTD01000038.1"/>
</dbReference>
<protein>
    <submittedName>
        <fullName evidence="3">Glycosyl hydrolase</fullName>
    </submittedName>
</protein>
<organism evidence="3 4">
    <name type="scientific">Sphingomonas sanguinis</name>
    <dbReference type="NCBI Taxonomy" id="33051"/>
    <lineage>
        <taxon>Bacteria</taxon>
        <taxon>Pseudomonadati</taxon>
        <taxon>Pseudomonadota</taxon>
        <taxon>Alphaproteobacteria</taxon>
        <taxon>Sphingomonadales</taxon>
        <taxon>Sphingomonadaceae</taxon>
        <taxon>Sphingomonas</taxon>
    </lineage>
</organism>
<dbReference type="GO" id="GO:0004553">
    <property type="term" value="F:hydrolase activity, hydrolyzing O-glycosyl compounds"/>
    <property type="evidence" value="ECO:0007669"/>
    <property type="project" value="InterPro"/>
</dbReference>